<reference evidence="7 9" key="1">
    <citation type="journal article" date="2022" name="Curr. Microbiol.">
        <title>Xanthomonas indica sp. nov., a Novel Member of Non-Pathogenic Xanthomonas Community from Healthy Rice Seeds.</title>
        <authorList>
            <person name="Rana R."/>
            <person name="Madhavan V.N."/>
            <person name="Saroha T."/>
            <person name="Bansal K."/>
            <person name="Kaur A."/>
            <person name="Sonti R.V."/>
            <person name="Patel H.K."/>
            <person name="Patil P.B."/>
        </authorList>
    </citation>
    <scope>NUCLEOTIDE SEQUENCE [LARGE SCALE GENOMIC DNA]</scope>
    <source>
        <strain evidence="7 9">PPL560</strain>
    </source>
</reference>
<feature type="transmembrane region" description="Helical" evidence="5">
    <location>
        <begin position="333"/>
        <end position="357"/>
    </location>
</feature>
<feature type="transmembrane region" description="Helical" evidence="5">
    <location>
        <begin position="145"/>
        <end position="164"/>
    </location>
</feature>
<dbReference type="InterPro" id="IPR011701">
    <property type="entry name" value="MFS"/>
</dbReference>
<dbReference type="EMBL" id="JAKJPQ010000021">
    <property type="protein sequence ID" value="MCI2263786.1"/>
    <property type="molecule type" value="Genomic_DNA"/>
</dbReference>
<keyword evidence="9" id="KW-1185">Reference proteome</keyword>
<protein>
    <submittedName>
        <fullName evidence="8">MFS transporter</fullName>
    </submittedName>
</protein>
<dbReference type="InterPro" id="IPR036259">
    <property type="entry name" value="MFS_trans_sf"/>
</dbReference>
<feature type="transmembrane region" description="Helical" evidence="5">
    <location>
        <begin position="301"/>
        <end position="321"/>
    </location>
</feature>
<dbReference type="InterPro" id="IPR020846">
    <property type="entry name" value="MFS_dom"/>
</dbReference>
<dbReference type="SUPFAM" id="SSF103473">
    <property type="entry name" value="MFS general substrate transporter"/>
    <property type="match status" value="1"/>
</dbReference>
<dbReference type="PANTHER" id="PTHR23514:SF13">
    <property type="entry name" value="INNER MEMBRANE PROTEIN YBJJ"/>
    <property type="match status" value="1"/>
</dbReference>
<evidence type="ECO:0000256" key="3">
    <source>
        <dbReference type="ARBA" id="ARBA00022989"/>
    </source>
</evidence>
<evidence type="ECO:0000256" key="1">
    <source>
        <dbReference type="ARBA" id="ARBA00004141"/>
    </source>
</evidence>
<evidence type="ECO:0000256" key="5">
    <source>
        <dbReference type="SAM" id="Phobius"/>
    </source>
</evidence>
<dbReference type="Gene3D" id="1.20.1250.20">
    <property type="entry name" value="MFS general substrate transporter like domains"/>
    <property type="match status" value="2"/>
</dbReference>
<feature type="transmembrane region" description="Helical" evidence="5">
    <location>
        <begin position="107"/>
        <end position="124"/>
    </location>
</feature>
<dbReference type="PROSITE" id="PS50850">
    <property type="entry name" value="MFS"/>
    <property type="match status" value="1"/>
</dbReference>
<reference evidence="8" key="3">
    <citation type="submission" date="2023-08" db="EMBL/GenBank/DDBJ databases">
        <title>Complete genome sequence of Xanthomonas indica.</title>
        <authorList>
            <person name="Patil P.B."/>
            <person name="Rana R."/>
        </authorList>
    </citation>
    <scope>NUCLEOTIDE SEQUENCE</scope>
    <source>
        <strain evidence="8">PPL560</strain>
    </source>
</reference>
<dbReference type="Proteomes" id="UP001430647">
    <property type="component" value="Unassembled WGS sequence"/>
</dbReference>
<dbReference type="Pfam" id="PF07690">
    <property type="entry name" value="MFS_1"/>
    <property type="match status" value="1"/>
</dbReference>
<keyword evidence="4 5" id="KW-0472">Membrane</keyword>
<feature type="transmembrane region" description="Helical" evidence="5">
    <location>
        <begin position="212"/>
        <end position="230"/>
    </location>
</feature>
<dbReference type="EMBL" id="CP131914">
    <property type="protein sequence ID" value="XCI82118.1"/>
    <property type="molecule type" value="Genomic_DNA"/>
</dbReference>
<comment type="subcellular location">
    <subcellularLocation>
        <location evidence="1">Membrane</location>
        <topology evidence="1">Multi-pass membrane protein</topology>
    </subcellularLocation>
</comment>
<gene>
    <name evidence="7" type="ORF">L3V74_19845</name>
    <name evidence="8" type="ORF">Q7W82_08240</name>
</gene>
<feature type="domain" description="Major facilitator superfamily (MFS) profile" evidence="6">
    <location>
        <begin position="1"/>
        <end position="191"/>
    </location>
</feature>
<dbReference type="GO" id="GO:0022857">
    <property type="term" value="F:transmembrane transporter activity"/>
    <property type="evidence" value="ECO:0007669"/>
    <property type="project" value="InterPro"/>
</dbReference>
<evidence type="ECO:0000259" key="6">
    <source>
        <dbReference type="PROSITE" id="PS50850"/>
    </source>
</evidence>
<reference evidence="7" key="2">
    <citation type="submission" date="2022-01" db="EMBL/GenBank/DDBJ databases">
        <authorList>
            <person name="Rana R."/>
            <person name="Patil P.B."/>
        </authorList>
    </citation>
    <scope>NUCLEOTIDE SEQUENCE</scope>
    <source>
        <strain evidence="7">PPL560</strain>
    </source>
</reference>
<dbReference type="RefSeq" id="WP_242161430.1">
    <property type="nucleotide sequence ID" value="NZ_CP131914.1"/>
</dbReference>
<evidence type="ECO:0000313" key="8">
    <source>
        <dbReference type="EMBL" id="XCI82118.1"/>
    </source>
</evidence>
<keyword evidence="3 5" id="KW-1133">Transmembrane helix</keyword>
<feature type="transmembrane region" description="Helical" evidence="5">
    <location>
        <begin position="269"/>
        <end position="295"/>
    </location>
</feature>
<dbReference type="CDD" id="cd17393">
    <property type="entry name" value="MFS_MosC_like"/>
    <property type="match status" value="1"/>
</dbReference>
<feature type="transmembrane region" description="Helical" evidence="5">
    <location>
        <begin position="25"/>
        <end position="43"/>
    </location>
</feature>
<name>A0AAU8I9S4_9XANT</name>
<feature type="transmembrane region" description="Helical" evidence="5">
    <location>
        <begin position="242"/>
        <end position="262"/>
    </location>
</feature>
<accession>A0AAU8I9S4</accession>
<evidence type="ECO:0000256" key="2">
    <source>
        <dbReference type="ARBA" id="ARBA00022692"/>
    </source>
</evidence>
<evidence type="ECO:0000313" key="9">
    <source>
        <dbReference type="Proteomes" id="UP001430647"/>
    </source>
</evidence>
<dbReference type="GO" id="GO:0016020">
    <property type="term" value="C:membrane"/>
    <property type="evidence" value="ECO:0007669"/>
    <property type="project" value="UniProtKB-SubCell"/>
</dbReference>
<keyword evidence="2 5" id="KW-0812">Transmembrane</keyword>
<evidence type="ECO:0000313" key="7">
    <source>
        <dbReference type="EMBL" id="MCI2263786.1"/>
    </source>
</evidence>
<dbReference type="InterPro" id="IPR051788">
    <property type="entry name" value="MFS_Transporter"/>
</dbReference>
<feature type="transmembrane region" description="Helical" evidence="5">
    <location>
        <begin position="83"/>
        <end position="101"/>
    </location>
</feature>
<sequence length="386" mass="38391">MPSASPPAPAPAPTVSRAVAATRGMFLLSGMAMAAWAPMVPYVKARFGLDDARLGMVLLAFGAGSVLAMPLGGLLSHRLGARTVIVASALALCLALPALALAPSVPLLVAALLYFSAALGALDVSMNAHAVEVERRLQQAAMSGFHGLFSVGGLIGAAGMSALLGAGLPLLAGTMLVATLLLGVLLWQRSGLLRHAGSATEAVPLRLPQGPVLLLGALCFVCLLAEGAMLDWSAVLLREHHGLAPSAAGMGYAAFSVAMALGRLGGDRLVAWLGPVRIVALGALLAAAGLALASLGTWPGSGLLGCVLVGLGASNLVPVMFGAAGRMPGTSPALALATLTTLGYTGLLAGPALIGFLAHAIGLPLALAAVAALLLLVAAGARLVRR</sequence>
<evidence type="ECO:0000256" key="4">
    <source>
        <dbReference type="ARBA" id="ARBA00023136"/>
    </source>
</evidence>
<feature type="transmembrane region" description="Helical" evidence="5">
    <location>
        <begin position="363"/>
        <end position="384"/>
    </location>
</feature>
<organism evidence="8">
    <name type="scientific">Xanthomonas indica</name>
    <dbReference type="NCBI Taxonomy" id="2912242"/>
    <lineage>
        <taxon>Bacteria</taxon>
        <taxon>Pseudomonadati</taxon>
        <taxon>Pseudomonadota</taxon>
        <taxon>Gammaproteobacteria</taxon>
        <taxon>Lysobacterales</taxon>
        <taxon>Lysobacteraceae</taxon>
        <taxon>Xanthomonas</taxon>
    </lineage>
</organism>
<dbReference type="AlphaFoldDB" id="A0AAU8I9S4"/>
<feature type="transmembrane region" description="Helical" evidence="5">
    <location>
        <begin position="170"/>
        <end position="187"/>
    </location>
</feature>
<feature type="transmembrane region" description="Helical" evidence="5">
    <location>
        <begin position="55"/>
        <end position="76"/>
    </location>
</feature>
<proteinExistence type="predicted"/>
<dbReference type="KEGG" id="xin:Q7W82_08240"/>
<dbReference type="PANTHER" id="PTHR23514">
    <property type="entry name" value="BYPASS OF STOP CODON PROTEIN 6"/>
    <property type="match status" value="1"/>
</dbReference>